<proteinExistence type="predicted"/>
<dbReference type="Proteomes" id="UP001175228">
    <property type="component" value="Unassembled WGS sequence"/>
</dbReference>
<protein>
    <submittedName>
        <fullName evidence="1">Uncharacterized protein</fullName>
    </submittedName>
</protein>
<organism evidence="1 2">
    <name type="scientific">Armillaria luteobubalina</name>
    <dbReference type="NCBI Taxonomy" id="153913"/>
    <lineage>
        <taxon>Eukaryota</taxon>
        <taxon>Fungi</taxon>
        <taxon>Dikarya</taxon>
        <taxon>Basidiomycota</taxon>
        <taxon>Agaricomycotina</taxon>
        <taxon>Agaricomycetes</taxon>
        <taxon>Agaricomycetidae</taxon>
        <taxon>Agaricales</taxon>
        <taxon>Marasmiineae</taxon>
        <taxon>Physalacriaceae</taxon>
        <taxon>Armillaria</taxon>
    </lineage>
</organism>
<dbReference type="EMBL" id="JAUEPU010000063">
    <property type="protein sequence ID" value="KAK0482941.1"/>
    <property type="molecule type" value="Genomic_DNA"/>
</dbReference>
<name>A0AA39PEY8_9AGAR</name>
<dbReference type="AlphaFoldDB" id="A0AA39PEY8"/>
<evidence type="ECO:0000313" key="1">
    <source>
        <dbReference type="EMBL" id="KAK0482941.1"/>
    </source>
</evidence>
<evidence type="ECO:0000313" key="2">
    <source>
        <dbReference type="Proteomes" id="UP001175228"/>
    </source>
</evidence>
<sequence length="239" mass="27662">MNTDRVRGVRQVRIRMKSHRVGSCGLVEEIEIRLEGQVERSQVFHGLQCVINEYVKLKPGNGIHWIPISALELVGWVEGCSPWHPWHAHYTYNITSPLTPTRLAFDSNITLQTPKWDNVGLDPLMPEDDLEAFLGVTDQMQNHSNPANDIEEHMQSKKKQKHSGKDIEITMTKPVTKKACVTKKMMCTWLELCITNICDAQRFSRSVARYYFPKTLFKIEEESWGIEYKLLVQSFNPKY</sequence>
<accession>A0AA39PEY8</accession>
<reference evidence="1" key="1">
    <citation type="submission" date="2023-06" db="EMBL/GenBank/DDBJ databases">
        <authorList>
            <consortium name="Lawrence Berkeley National Laboratory"/>
            <person name="Ahrendt S."/>
            <person name="Sahu N."/>
            <person name="Indic B."/>
            <person name="Wong-Bajracharya J."/>
            <person name="Merenyi Z."/>
            <person name="Ke H.-M."/>
            <person name="Monk M."/>
            <person name="Kocsube S."/>
            <person name="Drula E."/>
            <person name="Lipzen A."/>
            <person name="Balint B."/>
            <person name="Henrissat B."/>
            <person name="Andreopoulos B."/>
            <person name="Martin F.M."/>
            <person name="Harder C.B."/>
            <person name="Rigling D."/>
            <person name="Ford K.L."/>
            <person name="Foster G.D."/>
            <person name="Pangilinan J."/>
            <person name="Papanicolaou A."/>
            <person name="Barry K."/>
            <person name="LaButti K."/>
            <person name="Viragh M."/>
            <person name="Koriabine M."/>
            <person name="Yan M."/>
            <person name="Riley R."/>
            <person name="Champramary S."/>
            <person name="Plett K.L."/>
            <person name="Tsai I.J."/>
            <person name="Slot J."/>
            <person name="Sipos G."/>
            <person name="Plett J."/>
            <person name="Nagy L.G."/>
            <person name="Grigoriev I.V."/>
        </authorList>
    </citation>
    <scope>NUCLEOTIDE SEQUENCE</scope>
    <source>
        <strain evidence="1">HWK02</strain>
    </source>
</reference>
<comment type="caution">
    <text evidence="1">The sequence shown here is derived from an EMBL/GenBank/DDBJ whole genome shotgun (WGS) entry which is preliminary data.</text>
</comment>
<gene>
    <name evidence="1" type="ORF">EDD18DRAFT_1112454</name>
</gene>
<keyword evidence="2" id="KW-1185">Reference proteome</keyword>